<keyword evidence="2" id="KW-1185">Reference proteome</keyword>
<evidence type="ECO:0000313" key="1">
    <source>
        <dbReference type="EMBL" id="UZK54097.1"/>
    </source>
</evidence>
<gene>
    <name evidence="1" type="ORF">NEH16_07960</name>
</gene>
<dbReference type="RefSeq" id="WP_265540543.1">
    <property type="nucleotide sequence ID" value="NZ_CP098740.1"/>
</dbReference>
<proteinExistence type="predicted"/>
<name>A0ABY6PPG8_9ACTN</name>
<dbReference type="EMBL" id="CP098740">
    <property type="protein sequence ID" value="UZK54097.1"/>
    <property type="molecule type" value="Genomic_DNA"/>
</dbReference>
<sequence length="72" mass="7718">MTSSRENAASLLGNTSGIPLLLGLASVNRPRCIECGSLNTWTLPTAAPFTFRPMLNRLCDDCGRVTGAYTDK</sequence>
<accession>A0ABY6PPG8</accession>
<dbReference type="Proteomes" id="UP001164963">
    <property type="component" value="Chromosome"/>
</dbReference>
<protein>
    <submittedName>
        <fullName evidence="1">Uncharacterized protein</fullName>
    </submittedName>
</protein>
<reference evidence="1" key="1">
    <citation type="journal article" date="2022" name="Front. Microbiol.">
        <title>Mirubactin C rescues the lethal effect of cell wall biosynthesis mutations in Bacillus subtilis.</title>
        <authorList>
            <person name="Kepplinger B."/>
            <person name="Wen X."/>
            <person name="Tyler A.R."/>
            <person name="Kim B.Y."/>
            <person name="Brown J."/>
            <person name="Banks P."/>
            <person name="Dashti Y."/>
            <person name="Mackenzie E.S."/>
            <person name="Wills C."/>
            <person name="Kawai Y."/>
            <person name="Waldron K.J."/>
            <person name="Allenby N.E.E."/>
            <person name="Wu L.J."/>
            <person name="Hall M.J."/>
            <person name="Errington J."/>
        </authorList>
    </citation>
    <scope>NUCLEOTIDE SEQUENCE</scope>
    <source>
        <strain evidence="1">MDA8-470</strain>
    </source>
</reference>
<evidence type="ECO:0000313" key="2">
    <source>
        <dbReference type="Proteomes" id="UP001164963"/>
    </source>
</evidence>
<organism evidence="1 2">
    <name type="scientific">Streptomyces drozdowiczii</name>
    <dbReference type="NCBI Taxonomy" id="202862"/>
    <lineage>
        <taxon>Bacteria</taxon>
        <taxon>Bacillati</taxon>
        <taxon>Actinomycetota</taxon>
        <taxon>Actinomycetes</taxon>
        <taxon>Kitasatosporales</taxon>
        <taxon>Streptomycetaceae</taxon>
        <taxon>Streptomyces</taxon>
    </lineage>
</organism>